<dbReference type="EMBL" id="CP072385">
    <property type="protein sequence ID" value="QUC10613.1"/>
    <property type="molecule type" value="Genomic_DNA"/>
</dbReference>
<dbReference type="AlphaFoldDB" id="A0A3S5C5X3"/>
<dbReference type="Proteomes" id="UP000273044">
    <property type="component" value="Chromosome"/>
</dbReference>
<reference evidence="3 4" key="1">
    <citation type="submission" date="2018-12" db="EMBL/GenBank/DDBJ databases">
        <authorList>
            <consortium name="Pathogen Informatics"/>
        </authorList>
    </citation>
    <scope>NUCLEOTIDE SEQUENCE [LARGE SCALE GENOMIC DNA]</scope>
    <source>
        <strain evidence="3 4">NCTC12967</strain>
    </source>
</reference>
<organism evidence="2 5">
    <name type="scientific">Arachnia propionica</name>
    <dbReference type="NCBI Taxonomy" id="1750"/>
    <lineage>
        <taxon>Bacteria</taxon>
        <taxon>Bacillati</taxon>
        <taxon>Actinomycetota</taxon>
        <taxon>Actinomycetes</taxon>
        <taxon>Propionibacteriales</taxon>
        <taxon>Propionibacteriaceae</taxon>
        <taxon>Arachnia</taxon>
    </lineage>
</organism>
<dbReference type="OrthoDB" id="3354409at2"/>
<evidence type="ECO:0000313" key="2">
    <source>
        <dbReference type="EMBL" id="QUC10613.1"/>
    </source>
</evidence>
<dbReference type="Proteomes" id="UP000677180">
    <property type="component" value="Chromosome"/>
</dbReference>
<evidence type="ECO:0000313" key="3">
    <source>
        <dbReference type="EMBL" id="VEH69337.1"/>
    </source>
</evidence>
<dbReference type="EMBL" id="LR134406">
    <property type="protein sequence ID" value="VEH69337.1"/>
    <property type="molecule type" value="Genomic_DNA"/>
</dbReference>
<evidence type="ECO:0000256" key="1">
    <source>
        <dbReference type="SAM" id="MobiDB-lite"/>
    </source>
</evidence>
<sequence>MMNHVTLPALLGDSPLAILAAIGTLRLIHDFTDNNARLHWNTTDHRPVLTSSLATVDEVAEALVDIVRTMPEGVSVPGGPMGFPPPGEAPDKLRVPQGKLHSFAENLFPEISETESATMFSWLTSLITDLAATSEKSDSGSKNQKSNSQKRCSVSQFIASSGKQSIATMLKKPLEHVQKHPEYLHEALTGWVRVPGVTGEYLDHRAAWKAIDDGRGRTGRMRGVPGATWLALMSYPIWTTTAAGKKPRTSGWHLVGKGRRSIQELRLPLWVEPLGPLAIKALVEHPELDGDLDVPLNQKIRLLGIFHVCRARRAPSEHSAGLLIPAQR</sequence>
<proteinExistence type="predicted"/>
<evidence type="ECO:0000313" key="4">
    <source>
        <dbReference type="Proteomes" id="UP000273044"/>
    </source>
</evidence>
<reference evidence="2" key="2">
    <citation type="submission" date="2021-03" db="EMBL/GenBank/DDBJ databases">
        <title>Human Oral Microbial Genomes.</title>
        <authorList>
            <person name="Johnston C.D."/>
            <person name="Chen T."/>
            <person name="Dewhirst F.E."/>
        </authorList>
    </citation>
    <scope>NUCLEOTIDE SEQUENCE</scope>
    <source>
        <strain evidence="2">F0714</strain>
    </source>
</reference>
<dbReference type="RefSeq" id="WP_123823881.1">
    <property type="nucleotide sequence ID" value="NZ_CAJZDL010000027.1"/>
</dbReference>
<protein>
    <submittedName>
        <fullName evidence="2">Uncharacterized protein</fullName>
    </submittedName>
</protein>
<dbReference type="GeneID" id="64406095"/>
<feature type="region of interest" description="Disordered" evidence="1">
    <location>
        <begin position="133"/>
        <end position="154"/>
    </location>
</feature>
<name>A0A3S5C5X3_9ACTN</name>
<evidence type="ECO:0000313" key="5">
    <source>
        <dbReference type="Proteomes" id="UP000677180"/>
    </source>
</evidence>
<feature type="compositionally biased region" description="Low complexity" evidence="1">
    <location>
        <begin position="140"/>
        <end position="150"/>
    </location>
</feature>
<gene>
    <name evidence="2" type="ORF">J5A53_12655</name>
    <name evidence="3" type="ORF">NCTC12967_00604</name>
</gene>
<keyword evidence="4" id="KW-1185">Reference proteome</keyword>
<accession>A0A3S5C5X3</accession>